<proteinExistence type="predicted"/>
<reference evidence="1" key="1">
    <citation type="journal article" date="2021" name="Genome Biol. Evol.">
        <title>A High-Quality Reference Genome for a Parasitic Bivalve with Doubly Uniparental Inheritance (Bivalvia: Unionida).</title>
        <authorList>
            <person name="Smith C.H."/>
        </authorList>
    </citation>
    <scope>NUCLEOTIDE SEQUENCE</scope>
    <source>
        <strain evidence="1">CHS0354</strain>
    </source>
</reference>
<keyword evidence="2" id="KW-1185">Reference proteome</keyword>
<evidence type="ECO:0000313" key="1">
    <source>
        <dbReference type="EMBL" id="KAK3611789.1"/>
    </source>
</evidence>
<sequence>MVTLAYDIRTVHIFFDDAFRKEVKNGVKTIKVNGYVKDLLDVVQETTGYVLVLSSIREQTDDNIPWLPKLTNTSSCIPKPLCKMSFQHYIA</sequence>
<dbReference type="Proteomes" id="UP001195483">
    <property type="component" value="Unassembled WGS sequence"/>
</dbReference>
<gene>
    <name evidence="1" type="ORF">CHS0354_014141</name>
</gene>
<reference evidence="1" key="3">
    <citation type="submission" date="2023-05" db="EMBL/GenBank/DDBJ databases">
        <authorList>
            <person name="Smith C.H."/>
        </authorList>
    </citation>
    <scope>NUCLEOTIDE SEQUENCE</scope>
    <source>
        <strain evidence="1">CHS0354</strain>
        <tissue evidence="1">Mantle</tissue>
    </source>
</reference>
<dbReference type="AlphaFoldDB" id="A0AAE0WF39"/>
<organism evidence="1 2">
    <name type="scientific">Potamilus streckersoni</name>
    <dbReference type="NCBI Taxonomy" id="2493646"/>
    <lineage>
        <taxon>Eukaryota</taxon>
        <taxon>Metazoa</taxon>
        <taxon>Spiralia</taxon>
        <taxon>Lophotrochozoa</taxon>
        <taxon>Mollusca</taxon>
        <taxon>Bivalvia</taxon>
        <taxon>Autobranchia</taxon>
        <taxon>Heteroconchia</taxon>
        <taxon>Palaeoheterodonta</taxon>
        <taxon>Unionida</taxon>
        <taxon>Unionoidea</taxon>
        <taxon>Unionidae</taxon>
        <taxon>Ambleminae</taxon>
        <taxon>Lampsilini</taxon>
        <taxon>Potamilus</taxon>
    </lineage>
</organism>
<accession>A0AAE0WF39</accession>
<protein>
    <submittedName>
        <fullName evidence="1">Uncharacterized protein</fullName>
    </submittedName>
</protein>
<reference evidence="1" key="2">
    <citation type="journal article" date="2021" name="Genome Biol. Evol.">
        <title>Developing a high-quality reference genome for a parasitic bivalve with doubly uniparental inheritance (Bivalvia: Unionida).</title>
        <authorList>
            <person name="Smith C.H."/>
        </authorList>
    </citation>
    <scope>NUCLEOTIDE SEQUENCE</scope>
    <source>
        <strain evidence="1">CHS0354</strain>
        <tissue evidence="1">Mantle</tissue>
    </source>
</reference>
<comment type="caution">
    <text evidence="1">The sequence shown here is derived from an EMBL/GenBank/DDBJ whole genome shotgun (WGS) entry which is preliminary data.</text>
</comment>
<dbReference type="EMBL" id="JAEAOA010000869">
    <property type="protein sequence ID" value="KAK3611789.1"/>
    <property type="molecule type" value="Genomic_DNA"/>
</dbReference>
<name>A0AAE0WF39_9BIVA</name>
<evidence type="ECO:0000313" key="2">
    <source>
        <dbReference type="Proteomes" id="UP001195483"/>
    </source>
</evidence>